<comment type="caution">
    <text evidence="1">The sequence shown here is derived from an EMBL/GenBank/DDBJ whole genome shotgun (WGS) entry which is preliminary data.</text>
</comment>
<organism evidence="1 2">
    <name type="scientific">Adineta ricciae</name>
    <name type="common">Rotifer</name>
    <dbReference type="NCBI Taxonomy" id="249248"/>
    <lineage>
        <taxon>Eukaryota</taxon>
        <taxon>Metazoa</taxon>
        <taxon>Spiralia</taxon>
        <taxon>Gnathifera</taxon>
        <taxon>Rotifera</taxon>
        <taxon>Eurotatoria</taxon>
        <taxon>Bdelloidea</taxon>
        <taxon>Adinetida</taxon>
        <taxon>Adinetidae</taxon>
        <taxon>Adineta</taxon>
    </lineage>
</organism>
<name>A0A815XFR0_ADIRI</name>
<dbReference type="EMBL" id="CAJNOJ010002042">
    <property type="protein sequence ID" value="CAF1556951.1"/>
    <property type="molecule type" value="Genomic_DNA"/>
</dbReference>
<proteinExistence type="predicted"/>
<reference evidence="1" key="1">
    <citation type="submission" date="2021-02" db="EMBL/GenBank/DDBJ databases">
        <authorList>
            <person name="Nowell W R."/>
        </authorList>
    </citation>
    <scope>NUCLEOTIDE SEQUENCE</scope>
</reference>
<evidence type="ECO:0000313" key="2">
    <source>
        <dbReference type="Proteomes" id="UP000663852"/>
    </source>
</evidence>
<protein>
    <submittedName>
        <fullName evidence="1">Uncharacterized protein</fullName>
    </submittedName>
</protein>
<accession>A0A815XFR0</accession>
<dbReference type="Proteomes" id="UP000663852">
    <property type="component" value="Unassembled WGS sequence"/>
</dbReference>
<gene>
    <name evidence="1" type="ORF">EDS130_LOCUS46362</name>
</gene>
<evidence type="ECO:0000313" key="1">
    <source>
        <dbReference type="EMBL" id="CAF1556951.1"/>
    </source>
</evidence>
<dbReference type="AlphaFoldDB" id="A0A815XFR0"/>
<sequence>YFELGAKLIHEKESFSQRWHQRGCTALCYCTCPCQSQQNKEIDNKMPYTDDAYVLIRNHPLFVASEQLQYPDHVQQPFNTFLRDAWYRQNKYFFYGIRLVSFLL</sequence>
<feature type="non-terminal residue" evidence="1">
    <location>
        <position position="1"/>
    </location>
</feature>